<dbReference type="SUPFAM" id="SSF54427">
    <property type="entry name" value="NTF2-like"/>
    <property type="match status" value="1"/>
</dbReference>
<protein>
    <submittedName>
        <fullName evidence="1">Nuclear transport factor 2 family protein</fullName>
    </submittedName>
</protein>
<keyword evidence="2" id="KW-1185">Reference proteome</keyword>
<dbReference type="KEGG" id="lug:FPZ22_00205"/>
<dbReference type="EMBL" id="CP042218">
    <property type="protein sequence ID" value="QDW67763.1"/>
    <property type="molecule type" value="Genomic_DNA"/>
</dbReference>
<gene>
    <name evidence="1" type="ORF">FPZ22_00205</name>
</gene>
<accession>A0A518N776</accession>
<reference evidence="1 2" key="1">
    <citation type="submission" date="2019-07" db="EMBL/GenBank/DDBJ databases">
        <title>Full genome sequence of Luteimonas sp. Gr-4.</title>
        <authorList>
            <person name="Im W.-T."/>
        </authorList>
    </citation>
    <scope>NUCLEOTIDE SEQUENCE [LARGE SCALE GENOMIC DNA]</scope>
    <source>
        <strain evidence="1 2">Gr-4</strain>
    </source>
</reference>
<dbReference type="OrthoDB" id="5801455at2"/>
<organism evidence="1 2">
    <name type="scientific">Luteimonas granuli</name>
    <dbReference type="NCBI Taxonomy" id="1176533"/>
    <lineage>
        <taxon>Bacteria</taxon>
        <taxon>Pseudomonadati</taxon>
        <taxon>Pseudomonadota</taxon>
        <taxon>Gammaproteobacteria</taxon>
        <taxon>Lysobacterales</taxon>
        <taxon>Lysobacteraceae</taxon>
        <taxon>Luteimonas</taxon>
    </lineage>
</organism>
<dbReference type="Proteomes" id="UP000316584">
    <property type="component" value="Chromosome"/>
</dbReference>
<proteinExistence type="predicted"/>
<dbReference type="InterPro" id="IPR032710">
    <property type="entry name" value="NTF2-like_dom_sf"/>
</dbReference>
<sequence length="139" mass="14848">MLALCALCALVAGCARTPPEQALREAMGELHAAIEARDAGGVAALLAGDFIGPRGLDRDGARRLAALHFMRHGDVGVLPGPLDIEFQEGHARVRLDAVLSAGSGRMLPDSARAWQVDTGWRLVDGDWKLVSAEWTPMLR</sequence>
<dbReference type="Gene3D" id="3.10.450.50">
    <property type="match status" value="1"/>
</dbReference>
<evidence type="ECO:0000313" key="1">
    <source>
        <dbReference type="EMBL" id="QDW67763.1"/>
    </source>
</evidence>
<dbReference type="AlphaFoldDB" id="A0A518N776"/>
<name>A0A518N776_9GAMM</name>
<evidence type="ECO:0000313" key="2">
    <source>
        <dbReference type="Proteomes" id="UP000316584"/>
    </source>
</evidence>